<organism evidence="4 9">
    <name type="scientific">Acinetobacter baumannii</name>
    <dbReference type="NCBI Taxonomy" id="470"/>
    <lineage>
        <taxon>Bacteria</taxon>
        <taxon>Pseudomonadati</taxon>
        <taxon>Pseudomonadota</taxon>
        <taxon>Gammaproteobacteria</taxon>
        <taxon>Moraxellales</taxon>
        <taxon>Moraxellaceae</taxon>
        <taxon>Acinetobacter</taxon>
        <taxon>Acinetobacter calcoaceticus/baumannii complex</taxon>
    </lineage>
</organism>
<evidence type="ECO:0000313" key="13">
    <source>
        <dbReference type="Proteomes" id="UP000664966"/>
    </source>
</evidence>
<dbReference type="Gene3D" id="3.30.565.10">
    <property type="entry name" value="Histidine kinase-like ATPase, C-terminal domain"/>
    <property type="match status" value="1"/>
</dbReference>
<geneLocation type="plasmid" evidence="1">
    <name>pD4</name>
</geneLocation>
<evidence type="ECO:0000313" key="1">
    <source>
        <dbReference type="EMBL" id="ALG88315.1"/>
    </source>
</evidence>
<geneLocation type="plasmid" evidence="6 13">
    <name>p1KSK6</name>
</geneLocation>
<dbReference type="EMBL" id="NXDV01000016">
    <property type="protein sequence ID" value="PHQ01526.1"/>
    <property type="molecule type" value="Genomic_DNA"/>
</dbReference>
<gene>
    <name evidence="2" type="primary">mutL_2</name>
    <name evidence="4" type="ORF">CBE85_17475</name>
    <name evidence="5" type="ORF">CPI82_16900</name>
    <name evidence="7" type="ORF">EJ062_16880</name>
    <name evidence="3" type="ORF">G3N53_14155</name>
    <name evidence="6" type="ORF">J6E47_20595</name>
    <name evidence="2" type="ORF">LV35_03001</name>
</gene>
<dbReference type="EMBL" id="RXLU01000116">
    <property type="protein sequence ID" value="RTQ71096.1"/>
    <property type="molecule type" value="Genomic_DNA"/>
</dbReference>
<dbReference type="Pfam" id="PF13589">
    <property type="entry name" value="HATPase_c_3"/>
    <property type="match status" value="1"/>
</dbReference>
<reference evidence="7 11" key="5">
    <citation type="submission" date="2018-12" db="EMBL/GenBank/DDBJ databases">
        <title>Draft Genome Sequences Human Pathogenic Acinetobacter baumannii Strains.</title>
        <authorList>
            <person name="Madhi M."/>
            <person name="Ronco T."/>
            <person name="Olsen R.H."/>
            <person name="Hassani A."/>
        </authorList>
    </citation>
    <scope>NUCLEOTIDE SEQUENCE [LARGE SCALE GENOMIC DNA]</scope>
    <source>
        <strain evidence="7 11">AB3</strain>
    </source>
</reference>
<evidence type="ECO:0000313" key="11">
    <source>
        <dbReference type="Proteomes" id="UP000268239"/>
    </source>
</evidence>
<proteinExistence type="predicted"/>
<dbReference type="Proteomes" id="UP000223291">
    <property type="component" value="Unassembled WGS sequence"/>
</dbReference>
<dbReference type="EMBL" id="KT779035">
    <property type="protein sequence ID" value="ALG88315.1"/>
    <property type="molecule type" value="Genomic_DNA"/>
</dbReference>
<dbReference type="EMBL" id="JAAGTY010000015">
    <property type="protein sequence ID" value="NDW42216.1"/>
    <property type="molecule type" value="Genomic_DNA"/>
</dbReference>
<evidence type="ECO:0000313" key="9">
    <source>
        <dbReference type="Proteomes" id="UP000197394"/>
    </source>
</evidence>
<dbReference type="Proteomes" id="UP000268239">
    <property type="component" value="Unassembled WGS sequence"/>
</dbReference>
<name>A0A090BGG1_ACIBA</name>
<keyword evidence="6" id="KW-0067">ATP-binding</keyword>
<dbReference type="EMBL" id="NGKM01000024">
    <property type="protein sequence ID" value="OWK65292.1"/>
    <property type="molecule type" value="Genomic_DNA"/>
</dbReference>
<dbReference type="AlphaFoldDB" id="A0A090BGG1"/>
<reference evidence="3 12" key="6">
    <citation type="submission" date="2020-02" db="EMBL/GenBank/DDBJ databases">
        <title>Whole genome shot-gun sequencing of clinical Carbapenem resistant A. baumannii.</title>
        <authorList>
            <person name="Veeraraghavan B."/>
            <person name="Mathur P."/>
            <person name="Vijayakumar S."/>
            <person name="Vasudevan K."/>
            <person name="Lincy M."/>
            <person name="Kirubananthan A."/>
        </authorList>
    </citation>
    <scope>NUCLEOTIDE SEQUENCE [LARGE SCALE GENOMIC DNA]</scope>
    <source>
        <strain evidence="3 12">SP816</strain>
    </source>
</reference>
<protein>
    <submittedName>
        <fullName evidence="6">ATP-binding protein</fullName>
    </submittedName>
    <submittedName>
        <fullName evidence="2 4">DNA mismatch repair protein</fullName>
    </submittedName>
</protein>
<keyword evidence="1" id="KW-0614">Plasmid</keyword>
<evidence type="ECO:0000313" key="4">
    <source>
        <dbReference type="EMBL" id="OWK65292.1"/>
    </source>
</evidence>
<accession>A0A090BGG1</accession>
<reference evidence="2 8" key="2">
    <citation type="submission" date="2016-01" db="EMBL/GenBank/DDBJ databases">
        <title>Draft sequences of Acinetobacter baumannii isolates from wounded military personnel.</title>
        <authorList>
            <person name="Arivett B.A."/>
            <person name="Fiester S.E."/>
            <person name="Ream D.C."/>
            <person name="Actis L.A."/>
        </authorList>
    </citation>
    <scope>NUCLEOTIDE SEQUENCE [LARGE SCALE GENOMIC DNA]</scope>
    <source>
        <strain evidence="2 8">AB2828</strain>
    </source>
</reference>
<dbReference type="SUPFAM" id="SSF55874">
    <property type="entry name" value="ATPase domain of HSP90 chaperone/DNA topoisomerase II/histidine kinase"/>
    <property type="match status" value="1"/>
</dbReference>
<evidence type="ECO:0000313" key="8">
    <source>
        <dbReference type="Proteomes" id="UP000076296"/>
    </source>
</evidence>
<dbReference type="EMBL" id="LRDT01000038">
    <property type="protein sequence ID" value="KZA14010.1"/>
    <property type="molecule type" value="Genomic_DNA"/>
</dbReference>
<evidence type="ECO:0000313" key="5">
    <source>
        <dbReference type="EMBL" id="PHQ01526.1"/>
    </source>
</evidence>
<dbReference type="EMBL" id="CP072271">
    <property type="protein sequence ID" value="QTK45578.1"/>
    <property type="molecule type" value="Genomic_DNA"/>
</dbReference>
<dbReference type="InterPro" id="IPR036890">
    <property type="entry name" value="HATPase_C_sf"/>
</dbReference>
<evidence type="ECO:0000313" key="7">
    <source>
        <dbReference type="EMBL" id="RTQ71096.1"/>
    </source>
</evidence>
<evidence type="ECO:0000313" key="6">
    <source>
        <dbReference type="EMBL" id="QTK45578.1"/>
    </source>
</evidence>
<reference evidence="6" key="7">
    <citation type="submission" date="2021-03" db="EMBL/GenBank/DDBJ databases">
        <title>Complete genome sequencing of Acinetobacter baumannii.</title>
        <authorList>
            <person name="Yadav B."/>
            <person name="Makwana N."/>
            <person name="Kharat A.S."/>
            <person name="Veeraraghavan B."/>
            <person name="Vijayakumar S."/>
            <person name="Priya M."/>
        </authorList>
    </citation>
    <scope>NUCLEOTIDE SEQUENCE</scope>
    <source>
        <strain evidence="6">KSK6</strain>
        <plasmid evidence="6">p1KSK6</plasmid>
    </source>
</reference>
<dbReference type="Proteomes" id="UP000076296">
    <property type="component" value="Unassembled WGS sequence"/>
</dbReference>
<evidence type="ECO:0000313" key="10">
    <source>
        <dbReference type="Proteomes" id="UP000223291"/>
    </source>
</evidence>
<evidence type="ECO:0000313" key="2">
    <source>
        <dbReference type="EMBL" id="KZA14010.1"/>
    </source>
</evidence>
<dbReference type="PATRIC" id="fig|470.1369.peg.3670"/>
<dbReference type="Proteomes" id="UP000197394">
    <property type="component" value="Unassembled WGS sequence"/>
</dbReference>
<keyword evidence="6" id="KW-0547">Nucleotide-binding</keyword>
<reference evidence="1" key="1">
    <citation type="submission" date="2015-09" db="EMBL/GenBank/DDBJ databases">
        <title>Conjugative plasmids carrying the sulphonamide resistance gene sul2.</title>
        <authorList>
            <person name="Hamidian M."/>
            <person name="Holt K.E."/>
            <person name="Pickard D."/>
            <person name="Hall R.M."/>
        </authorList>
    </citation>
    <scope>NUCLEOTIDE SEQUENCE</scope>
    <source>
        <strain evidence="1">D4</strain>
        <plasmid evidence="1">pD4</plasmid>
    </source>
</reference>
<evidence type="ECO:0000313" key="3">
    <source>
        <dbReference type="EMBL" id="NDW42216.1"/>
    </source>
</evidence>
<reference evidence="4 9" key="3">
    <citation type="submission" date="2017-05" db="EMBL/GenBank/DDBJ databases">
        <title>Draft genome sequence of MDR A. baumannii AB360.</title>
        <authorList>
            <person name="Wareham D.W."/>
            <person name="Bean D.C."/>
        </authorList>
    </citation>
    <scope>NUCLEOTIDE SEQUENCE [LARGE SCALE GENOMIC DNA]</scope>
    <source>
        <strain evidence="4 9">AB360</strain>
    </source>
</reference>
<dbReference type="RefSeq" id="WP_000204893.1">
    <property type="nucleotide sequence ID" value="NZ_AP014650.1"/>
</dbReference>
<reference evidence="5 10" key="4">
    <citation type="submission" date="2017-09" db="EMBL/GenBank/DDBJ databases">
        <title>Draft genome of Acinetobacter baumannii strain I43, a mercury resistant bacteria.</title>
        <authorList>
            <person name="Siqueira K.A."/>
            <person name="Mello I.S."/>
            <person name="Mendes T.A."/>
            <person name="Soares M.A."/>
        </authorList>
    </citation>
    <scope>NUCLEOTIDE SEQUENCE [LARGE SCALE GENOMIC DNA]</scope>
    <source>
        <strain evidence="5 10">I43</strain>
    </source>
</reference>
<dbReference type="Proteomes" id="UP000664966">
    <property type="component" value="Plasmid p1KSK6"/>
</dbReference>
<dbReference type="Proteomes" id="UP000470018">
    <property type="component" value="Unassembled WGS sequence"/>
</dbReference>
<sequence length="704" mass="82057">MTSTTKKFKLHPKFIVNAIEQQANGLPKAIVELIMNSIDANATQINIKLWLNAKKHLQFEIIDDGKGFTKKSIDEYFAMFGAPHEEGDATYGKFRIGRGQVFNYAITTWTSNNYQLKVDIYKPLREKSDEELGFTITRLAKKFNGCKISGYIYTNITDSMGSITEIIEEIQSIIKYVQIPVFINKNQINKNISDCLDSECKIIEDDYAYYILDPNSDSLKVYNIGVWVPYARFKNAIFKGSIISKSQFKITSSRNEIIEDRCELFKNIEGKIRDVVDPTFIKLTTINEKKNKKLSSKLALGMLANILKNPLKDCRYDKEAILMMLNTPLDVFTDYKGYKQSLIDISKSKAIMMVIRSDYDVLVVEKIEKRTNCLILEETYDISHLQGYLRTRLIQEYIDKNEQPDNENLYDYDYMLMKLLSEFKDIVVAYTNYEMFTDIPPVTLLNYKDEKEKISFDRKIIDQKDLNNEQTGFLEFLKKLNTRFCDAYPDFINDCYGKREIFLGKSELDNAWTNMTSNIVFDIRTISFYQQNSYLRLLLILIHEYAHLLDDEEGHNFEFYERFHDFVIRNDFIPLLESLSSSNNTIHSNSSSTAPDETELKLLAMIDQPTPQNARELYNILHDLNYSFKAVEEGKKNKELFGLSYDTFNAWLADPKSTRYRNPKLQTWQSFIYETIAKKRGFNDFNAMVLSNVFNCETKTEENT</sequence>
<dbReference type="GO" id="GO:0005524">
    <property type="term" value="F:ATP binding"/>
    <property type="evidence" value="ECO:0007669"/>
    <property type="project" value="UniProtKB-KW"/>
</dbReference>
<evidence type="ECO:0000313" key="12">
    <source>
        <dbReference type="Proteomes" id="UP000470018"/>
    </source>
</evidence>